<evidence type="ECO:0000313" key="14">
    <source>
        <dbReference type="Proteomes" id="UP000190274"/>
    </source>
</evidence>
<dbReference type="GO" id="GO:0032258">
    <property type="term" value="P:cytoplasm to vacuole targeting by the Cvt pathway"/>
    <property type="evidence" value="ECO:0007669"/>
    <property type="project" value="EnsemblFungi"/>
</dbReference>
<dbReference type="InterPro" id="IPR048368">
    <property type="entry name" value="COG6_N"/>
</dbReference>
<evidence type="ECO:0000256" key="7">
    <source>
        <dbReference type="ARBA" id="ARBA00023136"/>
    </source>
</evidence>
<dbReference type="Pfam" id="PF20653">
    <property type="entry name" value="COG6_C"/>
    <property type="match status" value="1"/>
</dbReference>
<dbReference type="AlphaFoldDB" id="A0A1G4JEA2"/>
<protein>
    <recommendedName>
        <fullName evidence="3 10">Conserved oligomeric Golgi complex subunit 6</fullName>
        <shortName evidence="10">COG complex subunit 6</shortName>
    </recommendedName>
    <alternativeName>
        <fullName evidence="8 10">Component of oligomeric Golgi complex 6</fullName>
    </alternativeName>
</protein>
<dbReference type="STRING" id="1266660.A0A1G4JEA2"/>
<keyword evidence="6 10" id="KW-0333">Golgi apparatus</keyword>
<feature type="domain" description="Conserved oligomeric complex COG6 N-terminal" evidence="11">
    <location>
        <begin position="174"/>
        <end position="275"/>
    </location>
</feature>
<evidence type="ECO:0000256" key="2">
    <source>
        <dbReference type="ARBA" id="ARBA00011023"/>
    </source>
</evidence>
<gene>
    <name evidence="13" type="ORF">LADA_0E10682G</name>
</gene>
<organism evidence="13 14">
    <name type="scientific">Lachancea dasiensis</name>
    <dbReference type="NCBI Taxonomy" id="1072105"/>
    <lineage>
        <taxon>Eukaryota</taxon>
        <taxon>Fungi</taxon>
        <taxon>Dikarya</taxon>
        <taxon>Ascomycota</taxon>
        <taxon>Saccharomycotina</taxon>
        <taxon>Saccharomycetes</taxon>
        <taxon>Saccharomycetales</taxon>
        <taxon>Saccharomycetaceae</taxon>
        <taxon>Lachancea</taxon>
    </lineage>
</organism>
<evidence type="ECO:0000259" key="11">
    <source>
        <dbReference type="Pfam" id="PF06419"/>
    </source>
</evidence>
<evidence type="ECO:0000256" key="9">
    <source>
        <dbReference type="ARBA" id="ARBA00043873"/>
    </source>
</evidence>
<dbReference type="GO" id="GO:0000139">
    <property type="term" value="C:Golgi membrane"/>
    <property type="evidence" value="ECO:0007669"/>
    <property type="project" value="UniProtKB-SubCell"/>
</dbReference>
<dbReference type="Proteomes" id="UP000190274">
    <property type="component" value="Chromosome E"/>
</dbReference>
<dbReference type="Pfam" id="PF06419">
    <property type="entry name" value="COG6_N"/>
    <property type="match status" value="1"/>
</dbReference>
<name>A0A1G4JEA2_9SACH</name>
<dbReference type="GO" id="GO:0017119">
    <property type="term" value="C:Golgi transport complex"/>
    <property type="evidence" value="ECO:0007669"/>
    <property type="project" value="UniProtKB-UniRule"/>
</dbReference>
<proteinExistence type="inferred from homology"/>
<evidence type="ECO:0000313" key="13">
    <source>
        <dbReference type="EMBL" id="SCU88526.1"/>
    </source>
</evidence>
<evidence type="ECO:0000256" key="10">
    <source>
        <dbReference type="RuleBase" id="RU365075"/>
    </source>
</evidence>
<reference evidence="14" key="1">
    <citation type="submission" date="2016-03" db="EMBL/GenBank/DDBJ databases">
        <authorList>
            <person name="Devillers H."/>
        </authorList>
    </citation>
    <scope>NUCLEOTIDE SEQUENCE [LARGE SCALE GENOMIC DNA]</scope>
</reference>
<evidence type="ECO:0000256" key="1">
    <source>
        <dbReference type="ARBA" id="ARBA00004395"/>
    </source>
</evidence>
<keyword evidence="5 10" id="KW-0653">Protein transport</keyword>
<dbReference type="EMBL" id="LT598455">
    <property type="protein sequence ID" value="SCU88526.1"/>
    <property type="molecule type" value="Genomic_DNA"/>
</dbReference>
<evidence type="ECO:0000259" key="12">
    <source>
        <dbReference type="Pfam" id="PF20653"/>
    </source>
</evidence>
<keyword evidence="14" id="KW-1185">Reference proteome</keyword>
<comment type="function">
    <text evidence="10">Acts as component of the peripheral membrane COG complex that is involved in intra-Golgi protein trafficking. COG is located at the cis-Golgi, and regulates tethering of retrograde intra-Golgi vesicles and possibly a number of other membrane trafficking events.</text>
</comment>
<accession>A0A1G4JEA2</accession>
<dbReference type="PANTHER" id="PTHR21506">
    <property type="entry name" value="COMPONENT OF OLIGOMERIC GOLGI COMPLEX 6"/>
    <property type="match status" value="1"/>
</dbReference>
<feature type="domain" description="Conserved Oligomeric Golgi complex subunit 6 C-terminal" evidence="12">
    <location>
        <begin position="306"/>
        <end position="803"/>
    </location>
</feature>
<keyword evidence="4 10" id="KW-0813">Transport</keyword>
<dbReference type="OrthoDB" id="272987at2759"/>
<comment type="similarity">
    <text evidence="2 10">Belongs to the COG6 family.</text>
</comment>
<dbReference type="SMART" id="SM01087">
    <property type="entry name" value="COG6"/>
    <property type="match status" value="1"/>
</dbReference>
<dbReference type="InterPro" id="IPR010490">
    <property type="entry name" value="COG6"/>
</dbReference>
<comment type="subcellular location">
    <subcellularLocation>
        <location evidence="1 10">Golgi apparatus membrane</location>
        <topology evidence="1 10">Peripheral membrane protein</topology>
    </subcellularLocation>
</comment>
<dbReference type="InterPro" id="IPR048369">
    <property type="entry name" value="COG6_C"/>
</dbReference>
<dbReference type="GO" id="GO:0006891">
    <property type="term" value="P:intra-Golgi vesicle-mediated transport"/>
    <property type="evidence" value="ECO:0007669"/>
    <property type="project" value="UniProtKB-UniRule"/>
</dbReference>
<evidence type="ECO:0000256" key="3">
    <source>
        <dbReference type="ARBA" id="ARBA00020973"/>
    </source>
</evidence>
<sequence length="807" mass="91458">MDFLDYQTYALGDSSENDNQLPEPASRLKFQSQRSFVELDKPFTLPSSKPTEFINDNNGTLQEKMQRYASMSLDQLGSAATSLLTGADLPVPFGGALPRDGNLKQLLESSDSTPNSADSLLSKKLSRVLGAHGRPSSISAAQLEKSFMILEDNRENLNFHSQAITRPDFVGSLARKSLRSALENELLRSHLTLIEDIQPIVGRIKRLTPPITTIKHISDEILHGSSCNKKDSALNMEGIYALRKKMKELQLQKQLLSIIREKLTLTQVEEEALINAPIDTDFFEVVNKLMRIKETSSHLLALENPKAGQSLLQQTNMKLSGASKRIYNYLINFFYDLQSASKTFGERAFASDDRSLINFQKSMIYMSNDLPLFNEVLKKIVRLRSQRVLDDFLSQFDVDPSKNSRPIVMSAHDPVRYLGDVLAHVHSLIVDEADFMNSMFKFQDLKIEGTPKSVLQENGDYLNGLGTNLLNETFKPAENSIRIRLEQIIRFEDDPSINFDICELLKLYQMMFIKYGIDPEGSFIRQLNTLKNNSGDKVMSGLLTLMNEHVPEEKIGLELLPSDWLLNYMTNLCKILSKIEKSGNAETSNYLIESDFLQKTLDTLIIERLPQYYQTHFPLAKKDKEEKVKLLIFEINSLDLILTRLLPFGLILDGHESGCRKELQNAIKTLVTLESGVLLERLGMDIYSNLLNMIFPIDSVEDELDYDMYLPVSENPIMKIETIRANVYDKLNGNLPNLNSDVQDALVLNVVSPTIADEIANSCFKNLSKFYKVFRETLVRLYPNSIDDIFSILNFTSEDFDTIVGVV</sequence>
<comment type="subunit">
    <text evidence="10">Component of the conserved oligomeric Golgi complex.</text>
</comment>
<evidence type="ECO:0000256" key="4">
    <source>
        <dbReference type="ARBA" id="ARBA00022448"/>
    </source>
</evidence>
<dbReference type="PANTHER" id="PTHR21506:SF0">
    <property type="entry name" value="CONSERVED OLIGOMERIC GOLGI COMPLEX SUBUNIT 6"/>
    <property type="match status" value="1"/>
</dbReference>
<evidence type="ECO:0000256" key="5">
    <source>
        <dbReference type="ARBA" id="ARBA00022927"/>
    </source>
</evidence>
<evidence type="ECO:0000256" key="8">
    <source>
        <dbReference type="ARBA" id="ARBA00031348"/>
    </source>
</evidence>
<comment type="function">
    <text evidence="9">Acts as a component of the peripheral membrane COG complex that is involved in intra-Golgi protein trafficking. COG is located at the cis-Golgi, and regulates tethering of retrograde intra-Golgi vesicles and possibly a number of other membrane trafficking events.</text>
</comment>
<evidence type="ECO:0000256" key="6">
    <source>
        <dbReference type="ARBA" id="ARBA00023034"/>
    </source>
</evidence>
<keyword evidence="7 10" id="KW-0472">Membrane</keyword>